<gene>
    <name evidence="2" type="ORF">GON03_04940</name>
</gene>
<accession>A0A6L6XPJ7</accession>
<dbReference type="AlphaFoldDB" id="A0A6L6XPJ7"/>
<sequence>MKRLIRASAVLCAGLLTVTTVAGTASAATPEGDAAGWLADQPTKGLVYNKQYKFDDYSLSADIARALTAIGAKPRTVKAIRTALAHNVENWTAGAEGSTDVYAGQVAKAIVLAQETGAKPRAFGGVNLVSRLEGRVATTGATAGRISDKSDYDDYANVIGQALAAQALSNAKSPLADEATSFLLQQQCAKGYFRLYFADPAAADQSCDGGARAGAVADPDATAMAVLSLQAIEKPTRTVRASIKHGVRWLKAQQRADGSFGGGVSTKGANANSTGLAATALGQAGLCGAAAEAAGWLQRLQVVQADASGTRLARHDGAIAYNRKALKDGLEHGIDKGTAYQWQMATVQAAPALKYLSKSAC</sequence>
<keyword evidence="3" id="KW-1185">Reference proteome</keyword>
<reference evidence="2 3" key="1">
    <citation type="submission" date="2019-12" db="EMBL/GenBank/DDBJ databases">
        <authorList>
            <person name="Huq M.A."/>
        </authorList>
    </citation>
    <scope>NUCLEOTIDE SEQUENCE [LARGE SCALE GENOMIC DNA]</scope>
    <source>
        <strain evidence="2 3">MAH-18</strain>
    </source>
</reference>
<feature type="chain" id="PRO_5027069345" description="Terpene cyclase/mutase family protein" evidence="1">
    <location>
        <begin position="28"/>
        <end position="361"/>
    </location>
</feature>
<evidence type="ECO:0000313" key="3">
    <source>
        <dbReference type="Proteomes" id="UP000473525"/>
    </source>
</evidence>
<dbReference type="PANTHER" id="PTHR10559:SF18">
    <property type="entry name" value="TRANSCOBALAMIN II"/>
    <property type="match status" value="1"/>
</dbReference>
<keyword evidence="1" id="KW-0732">Signal</keyword>
<proteinExistence type="predicted"/>
<dbReference type="Gene3D" id="1.50.10.20">
    <property type="match status" value="1"/>
</dbReference>
<evidence type="ECO:0000313" key="2">
    <source>
        <dbReference type="EMBL" id="MVQ48516.1"/>
    </source>
</evidence>
<dbReference type="Proteomes" id="UP000473525">
    <property type="component" value="Unassembled WGS sequence"/>
</dbReference>
<dbReference type="SUPFAM" id="SSF48239">
    <property type="entry name" value="Terpenoid cyclases/Protein prenyltransferases"/>
    <property type="match status" value="1"/>
</dbReference>
<dbReference type="EMBL" id="WSEK01000004">
    <property type="protein sequence ID" value="MVQ48516.1"/>
    <property type="molecule type" value="Genomic_DNA"/>
</dbReference>
<dbReference type="PANTHER" id="PTHR10559">
    <property type="entry name" value="TRANSCOBALAMIN-1/GASTRIC INTRINSIC FACTOR"/>
    <property type="match status" value="1"/>
</dbReference>
<name>A0A6L6XPJ7_9ACTN</name>
<feature type="signal peptide" evidence="1">
    <location>
        <begin position="1"/>
        <end position="27"/>
    </location>
</feature>
<evidence type="ECO:0000256" key="1">
    <source>
        <dbReference type="SAM" id="SignalP"/>
    </source>
</evidence>
<evidence type="ECO:0008006" key="4">
    <source>
        <dbReference type="Google" id="ProtNLM"/>
    </source>
</evidence>
<dbReference type="InterPro" id="IPR008930">
    <property type="entry name" value="Terpenoid_cyclase/PrenylTrfase"/>
</dbReference>
<organism evidence="2 3">
    <name type="scientific">Nocardioides agri</name>
    <dbReference type="NCBI Taxonomy" id="2682843"/>
    <lineage>
        <taxon>Bacteria</taxon>
        <taxon>Bacillati</taxon>
        <taxon>Actinomycetota</taxon>
        <taxon>Actinomycetes</taxon>
        <taxon>Propionibacteriales</taxon>
        <taxon>Nocardioidaceae</taxon>
        <taxon>Nocardioides</taxon>
    </lineage>
</organism>
<dbReference type="InterPro" id="IPR051588">
    <property type="entry name" value="Cobalamin_Transport"/>
</dbReference>
<dbReference type="RefSeq" id="WP_157340747.1">
    <property type="nucleotide sequence ID" value="NZ_WSEK01000004.1"/>
</dbReference>
<comment type="caution">
    <text evidence="2">The sequence shown here is derived from an EMBL/GenBank/DDBJ whole genome shotgun (WGS) entry which is preliminary data.</text>
</comment>
<protein>
    <recommendedName>
        <fullName evidence="4">Terpene cyclase/mutase family protein</fullName>
    </recommendedName>
</protein>